<reference evidence="3" key="1">
    <citation type="submission" date="2016-03" db="EMBL/GenBank/DDBJ databases">
        <authorList>
            <person name="Borrel G."/>
            <person name="Mccann A."/>
            <person name="O'Toole P.W."/>
        </authorList>
    </citation>
    <scope>NUCLEOTIDE SEQUENCE</scope>
    <source>
        <strain evidence="3">183</strain>
    </source>
</reference>
<accession>A0A8J8TCW7</accession>
<dbReference type="GO" id="GO:0016491">
    <property type="term" value="F:oxidoreductase activity"/>
    <property type="evidence" value="ECO:0007669"/>
    <property type="project" value="UniProtKB-KW"/>
</dbReference>
<evidence type="ECO:0000313" key="3">
    <source>
        <dbReference type="EMBL" id="TQS81192.1"/>
    </source>
</evidence>
<dbReference type="Pfam" id="PF01058">
    <property type="entry name" value="Oxidored_q6"/>
    <property type="match status" value="1"/>
</dbReference>
<sequence>MAKVKIAQYWGAGCGGCDVALLDIDEKILGVAEMADIAFWPIAVDTKLKDVEAMPDKSITVTLYNGAIRNSENEHVAKLLRQKSLIMVSFGSCACFGGIPGLANVTNKKDLTDYVYGKTFSSVNPDNVRPQPHYQAPEGELELPVLYDTVLTLDDVVDVDYYMPGCPPTTELINLFLDVVEKHVKEGAELPPKGTVIASQKTLCDECKRKKDVTTIDGVHLPHEIDIDPEKCMLEQGVICLGPATRAGCGAKCIDANQPCRGCMGPTASVMDQGGSMLSALASIFRTADNETQLSEDEILKLMTQIKDPLGTFYAFTMPVSIIKRKVQEKNAGVKQ</sequence>
<dbReference type="RefSeq" id="WP_020448390.1">
    <property type="nucleotide sequence ID" value="NZ_CAYAXV010000002.1"/>
</dbReference>
<dbReference type="Proteomes" id="UP000752814">
    <property type="component" value="Unassembled WGS sequence"/>
</dbReference>
<dbReference type="PANTHER" id="PTHR42845:SF2">
    <property type="entry name" value="F420-NON-REDUCING HYDROGENASE VHU SUBUNIT G"/>
    <property type="match status" value="1"/>
</dbReference>
<dbReference type="InterPro" id="IPR037024">
    <property type="entry name" value="NiFe_Hase_small_N_sf"/>
</dbReference>
<organism evidence="3 4">
    <name type="scientific">Candidatus Methanomassiliicoccus intestinalis</name>
    <dbReference type="NCBI Taxonomy" id="1406512"/>
    <lineage>
        <taxon>Archaea</taxon>
        <taxon>Methanobacteriati</taxon>
        <taxon>Thermoplasmatota</taxon>
        <taxon>Thermoplasmata</taxon>
        <taxon>Methanomassiliicoccales</taxon>
        <taxon>Methanomassiliicoccaceae</taxon>
        <taxon>Methanomassiliicoccus</taxon>
    </lineage>
</organism>
<dbReference type="GO" id="GO:0051536">
    <property type="term" value="F:iron-sulfur cluster binding"/>
    <property type="evidence" value="ECO:0007669"/>
    <property type="project" value="InterPro"/>
</dbReference>
<gene>
    <name evidence="3" type="ORF">A3207_04780</name>
</gene>
<evidence type="ECO:0000259" key="2">
    <source>
        <dbReference type="Pfam" id="PF01058"/>
    </source>
</evidence>
<dbReference type="GeneID" id="41322913"/>
<comment type="caution">
    <text evidence="3">The sequence shown here is derived from an EMBL/GenBank/DDBJ whole genome shotgun (WGS) entry which is preliminary data.</text>
</comment>
<dbReference type="InterPro" id="IPR051349">
    <property type="entry name" value="Hydrogenase_assoc-protein"/>
</dbReference>
<dbReference type="SUPFAM" id="SSF56770">
    <property type="entry name" value="HydA/Nqo6-like"/>
    <property type="match status" value="1"/>
</dbReference>
<dbReference type="InterPro" id="IPR006137">
    <property type="entry name" value="NADH_UbQ_OxRdtase-like_20kDa"/>
</dbReference>
<dbReference type="AlphaFoldDB" id="A0A8J8TCW7"/>
<proteinExistence type="predicted"/>
<dbReference type="EMBL" id="LVVT01000024">
    <property type="protein sequence ID" value="TQS81192.1"/>
    <property type="molecule type" value="Genomic_DNA"/>
</dbReference>
<evidence type="ECO:0000256" key="1">
    <source>
        <dbReference type="ARBA" id="ARBA00023002"/>
    </source>
</evidence>
<keyword evidence="1" id="KW-0560">Oxidoreductase</keyword>
<dbReference type="Gene3D" id="3.40.50.700">
    <property type="entry name" value="NADH:ubiquinone oxidoreductase-like, 20kDa subunit"/>
    <property type="match status" value="1"/>
</dbReference>
<name>A0A8J8TCW7_9ARCH</name>
<dbReference type="OMA" id="YWCASCG"/>
<evidence type="ECO:0000313" key="4">
    <source>
        <dbReference type="Proteomes" id="UP000752814"/>
    </source>
</evidence>
<feature type="domain" description="NADH:ubiquinone oxidoreductase-like 20kDa subunit" evidence="2">
    <location>
        <begin position="14"/>
        <end position="173"/>
    </location>
</feature>
<dbReference type="PANTHER" id="PTHR42845">
    <property type="entry name" value="COENZYME F420-REDUCING HYDROGENASE, GAMMA SUBUNIT"/>
    <property type="match status" value="1"/>
</dbReference>
<protein>
    <submittedName>
        <fullName evidence="3">Oxidoreductase</fullName>
    </submittedName>
</protein>